<name>A0A318T1I7_9HYPH</name>
<comment type="caution">
    <text evidence="1">The sequence shown here is derived from an EMBL/GenBank/DDBJ whole genome shotgun (WGS) entry which is preliminary data.</text>
</comment>
<protein>
    <recommendedName>
        <fullName evidence="3">Pyridine nucleotide-disulfide oxidoreductase</fullName>
    </recommendedName>
</protein>
<evidence type="ECO:0000313" key="1">
    <source>
        <dbReference type="EMBL" id="PYE86463.1"/>
    </source>
</evidence>
<organism evidence="1 2">
    <name type="scientific">Phyllobacterium leguminum</name>
    <dbReference type="NCBI Taxonomy" id="314237"/>
    <lineage>
        <taxon>Bacteria</taxon>
        <taxon>Pseudomonadati</taxon>
        <taxon>Pseudomonadota</taxon>
        <taxon>Alphaproteobacteria</taxon>
        <taxon>Hyphomicrobiales</taxon>
        <taxon>Phyllobacteriaceae</taxon>
        <taxon>Phyllobacterium</taxon>
    </lineage>
</organism>
<dbReference type="PANTHER" id="PTHR40254">
    <property type="entry name" value="BLR0577 PROTEIN"/>
    <property type="match status" value="1"/>
</dbReference>
<dbReference type="Proteomes" id="UP000247454">
    <property type="component" value="Unassembled WGS sequence"/>
</dbReference>
<evidence type="ECO:0000313" key="2">
    <source>
        <dbReference type="Proteomes" id="UP000247454"/>
    </source>
</evidence>
<reference evidence="1 2" key="1">
    <citation type="submission" date="2018-06" db="EMBL/GenBank/DDBJ databases">
        <title>Genomic Encyclopedia of Type Strains, Phase III (KMG-III): the genomes of soil and plant-associated and newly described type strains.</title>
        <authorList>
            <person name="Whitman W."/>
        </authorList>
    </citation>
    <scope>NUCLEOTIDE SEQUENCE [LARGE SCALE GENOMIC DNA]</scope>
    <source>
        <strain evidence="1 2">ORS 1419</strain>
    </source>
</reference>
<proteinExistence type="predicted"/>
<accession>A0A318T1I7</accession>
<gene>
    <name evidence="1" type="ORF">C7477_1247</name>
</gene>
<keyword evidence="2" id="KW-1185">Reference proteome</keyword>
<dbReference type="EMBL" id="QJTF01000024">
    <property type="protein sequence ID" value="PYE86463.1"/>
    <property type="molecule type" value="Genomic_DNA"/>
</dbReference>
<sequence>MTIQAGLLHSISKENGGVNLHYRPRGRSDDLALQVNRIINCTGLERAGIDHSPLLRDMRQGGLLRADTLGFGIDVNAASQVLRGNGKPHQDIFAIGALTAGQFWEITAVPDIRVQAQKVAQALMSNSL</sequence>
<evidence type="ECO:0008006" key="3">
    <source>
        <dbReference type="Google" id="ProtNLM"/>
    </source>
</evidence>
<dbReference type="AlphaFoldDB" id="A0A318T1I7"/>
<dbReference type="PANTHER" id="PTHR40254:SF1">
    <property type="entry name" value="BLR0577 PROTEIN"/>
    <property type="match status" value="1"/>
</dbReference>
<dbReference type="InterPro" id="IPR052189">
    <property type="entry name" value="L-asp_N-monooxygenase_NS-form"/>
</dbReference>